<keyword evidence="3 12" id="KW-0479">Metal-binding</keyword>
<name>A0AAZ3R0N6_ONCTS</name>
<gene>
    <name evidence="15" type="primary">HELZ</name>
</gene>
<feature type="compositionally biased region" description="Low complexity" evidence="13">
    <location>
        <begin position="1544"/>
        <end position="1558"/>
    </location>
</feature>
<dbReference type="InterPro" id="IPR000571">
    <property type="entry name" value="Znf_CCCH"/>
</dbReference>
<dbReference type="InterPro" id="IPR045055">
    <property type="entry name" value="DNA2/NAM7-like"/>
</dbReference>
<dbReference type="PANTHER" id="PTHR10887:SF365">
    <property type="entry name" value="HELICASE WITH ZINC FINGER DOMAIN-RELATED"/>
    <property type="match status" value="1"/>
</dbReference>
<evidence type="ECO:0000256" key="7">
    <source>
        <dbReference type="ARBA" id="ARBA00022806"/>
    </source>
</evidence>
<feature type="compositionally biased region" description="Basic and acidic residues" evidence="13">
    <location>
        <begin position="1246"/>
        <end position="1286"/>
    </location>
</feature>
<evidence type="ECO:0000256" key="11">
    <source>
        <dbReference type="ARBA" id="ARBA00067789"/>
    </source>
</evidence>
<feature type="compositionally biased region" description="Pro residues" evidence="13">
    <location>
        <begin position="40"/>
        <end position="55"/>
    </location>
</feature>
<dbReference type="Pfam" id="PF13087">
    <property type="entry name" value="AAA_12"/>
    <property type="match status" value="1"/>
</dbReference>
<dbReference type="Gene3D" id="3.40.50.300">
    <property type="entry name" value="P-loop containing nucleotide triphosphate hydrolases"/>
    <property type="match status" value="2"/>
</dbReference>
<dbReference type="GO" id="GO:0043186">
    <property type="term" value="C:P granule"/>
    <property type="evidence" value="ECO:0007669"/>
    <property type="project" value="TreeGrafter"/>
</dbReference>
<evidence type="ECO:0000256" key="4">
    <source>
        <dbReference type="ARBA" id="ARBA00022741"/>
    </source>
</evidence>
<dbReference type="GeneTree" id="ENSGT00940000156686"/>
<dbReference type="GO" id="GO:0035194">
    <property type="term" value="P:regulatory ncRNA-mediated post-transcriptional gene silencing"/>
    <property type="evidence" value="ECO:0007669"/>
    <property type="project" value="TreeGrafter"/>
</dbReference>
<dbReference type="Gene3D" id="4.10.1000.10">
    <property type="entry name" value="Zinc finger, CCCH-type"/>
    <property type="match status" value="1"/>
</dbReference>
<evidence type="ECO:0000259" key="14">
    <source>
        <dbReference type="PROSITE" id="PS50103"/>
    </source>
</evidence>
<dbReference type="InterPro" id="IPR027417">
    <property type="entry name" value="P-loop_NTPase"/>
</dbReference>
<evidence type="ECO:0000256" key="2">
    <source>
        <dbReference type="ARBA" id="ARBA00007913"/>
    </source>
</evidence>
<dbReference type="CDD" id="cd18077">
    <property type="entry name" value="DEXXQc_HELZ"/>
    <property type="match status" value="1"/>
</dbReference>
<protein>
    <recommendedName>
        <fullName evidence="11">Probable helicase with zinc finger domain</fullName>
    </recommendedName>
</protein>
<dbReference type="GO" id="GO:0004386">
    <property type="term" value="F:helicase activity"/>
    <property type="evidence" value="ECO:0007669"/>
    <property type="project" value="UniProtKB-KW"/>
</dbReference>
<keyword evidence="10" id="KW-0539">Nucleus</keyword>
<dbReference type="Ensembl" id="ENSOTST00005130250.1">
    <property type="protein sequence ID" value="ENSOTSP00005135147.1"/>
    <property type="gene ID" value="ENSOTSG00005012788.2"/>
</dbReference>
<dbReference type="InterPro" id="IPR041677">
    <property type="entry name" value="DNA2/NAM7_AAA_11"/>
</dbReference>
<reference evidence="15" key="3">
    <citation type="submission" date="2025-09" db="UniProtKB">
        <authorList>
            <consortium name="Ensembl"/>
        </authorList>
    </citation>
    <scope>IDENTIFICATION</scope>
</reference>
<comment type="similarity">
    <text evidence="2">Belongs to the DNA2/NAM7 helicase family.</text>
</comment>
<dbReference type="InterPro" id="IPR036855">
    <property type="entry name" value="Znf_CCCH_sf"/>
</dbReference>
<dbReference type="SUPFAM" id="SSF90229">
    <property type="entry name" value="CCCH zinc finger"/>
    <property type="match status" value="1"/>
</dbReference>
<feature type="region of interest" description="Disordered" evidence="13">
    <location>
        <begin position="1494"/>
        <end position="1613"/>
    </location>
</feature>
<feature type="region of interest" description="Disordered" evidence="13">
    <location>
        <begin position="1226"/>
        <end position="1301"/>
    </location>
</feature>
<feature type="region of interest" description="Disordered" evidence="13">
    <location>
        <begin position="1663"/>
        <end position="1740"/>
    </location>
</feature>
<dbReference type="GO" id="GO:0005524">
    <property type="term" value="F:ATP binding"/>
    <property type="evidence" value="ECO:0007669"/>
    <property type="project" value="UniProtKB-KW"/>
</dbReference>
<dbReference type="PROSITE" id="PS50103">
    <property type="entry name" value="ZF_C3H1"/>
    <property type="match status" value="1"/>
</dbReference>
<keyword evidence="9" id="KW-0067">ATP-binding</keyword>
<dbReference type="Proteomes" id="UP000694402">
    <property type="component" value="Unassembled WGS sequence"/>
</dbReference>
<feature type="compositionally biased region" description="Basic and acidic residues" evidence="13">
    <location>
        <begin position="1850"/>
        <end position="1860"/>
    </location>
</feature>
<evidence type="ECO:0000256" key="13">
    <source>
        <dbReference type="SAM" id="MobiDB-lite"/>
    </source>
</evidence>
<sequence length="1884" mass="210290">MADRRAEKSCEEASGSLARREYEVAVSHCTDALLALGPRPLPALEPPHPTPPTTRLPPSAAKNYDQADEDCKHVLAEELAKGDGSFQASLRCMLLDGSLHEVAGLLSKSLFGEPLNGIVTKDLTRLKMLLSEIEVSVFVSLWSKVRDGWQFRPPPRGVTSSEEYTLCKRFLEQGLCRYGAQCTSAHSREELMEWQKRYASRLIRLKQQQESKHFTENYMEALIEKWMNSLSPEKVLSDYLDGVNVEHSSNLSVTVTTKKSAHSWTFSLFCKPVRKLYRIALLYDAHRPHFSITAVSVGDAGAQRLQAAAEGCQEWTAGEEALAADNGMDHCVYTVVVGFSTEIFGTFRQTIVFDFGSEPVLMQRIMVDAASIEDLEHLMQARQQLLMTAKRWDPSCKTIVEFSPNETVDLDRSLLARYQIPLSADQLFTQSVLDKTLTRDNYQARLHDLLYIEEIAQYKEVSKFNIKVNLQLVTSFMLTGISGGAKYAQNGQLFARFKLTETLSEDTLAGRLVMTKVNSVLLLPLARQEWCSQPPGVKERVYEACIEEKTKDYIFLRICKDCCEELGLIPDRELQVELQFQLNRLPLCEMHYALDRIKDNGILFPDASLTPTIPWSPNRQWDEQLDPRLNAKQKEAILAITTPLTIPLPPVLIIGPYGTGKTFTLAQAVKHILRQDDSRVLICTHSNSAADLYIKDYLHPYVEAGNAHARPLRVYFRNRWVKTVHPLVQQYCLISNTQYTFQMPEREDILRHRVVVVTLSTSQYLCQLDLEPGLFSHILLDEAAQAMECETIMPFALASKSTRIVLAGDHMQLSPFVYSEFSRERNLHVSLLDRLYEHYPAEFPCRILLCENYRSHEAIISYTSELFYDGKLMASGKQPSHKDFYPLTFFTARGEDVQEKNSTAYYNNAEVFEIVERVEEMRKKWPVAWGKLDEGSIGVVSPYADQVFRIRAELRKKRMHEVSVERVLNVQGKQFRVLFLSTVRTRHTCKHKQTAIKRKEQLVEDSTEDLDYGFLSNYKLLNTAITRAQSLVAVVGDPIALCSVGRCRKFWEKFISICHENASLHGITFEQIKAQLEALELKKTYVLNPLAPEFIPRALRPQPGKGQHANHTEHFPPEGFVQPNPAVLMGNPIRAFTPPLGGTPGGMGKSPSPVQRIDPHTGASILYVPAVYGANMVMSMPLPSVPIQLPWPGYQNRFAMDPRIMNHQAAMAYNLNLLQAQNRGSPIPYSGVAHPSPLGMGQQTSPDKELQADSSRNGKMDGSAKSEQSRLQTPERKTSEMKDKPVQCDPGGGRSLDSQTDGLGFPNAMLHRKDNSSQRPLNYHLAPPNPAFAPHPVGRAFPPQYPGVSRLPFRVPPQHPAYDSGRHNPSFFGGVMASHRVVPETEEEGPEDMGNSMRSQMGHQGAHHPALSQPSRVNSFGEENQEGGLGDGIGDSSGALSQQARLGQWGEPGPFLQGGVAFPLPQQLAHLAQPGLARFPPQLLARANWRMSAGMEDEAGGPPFTRFPGLLREMPPQDQSDPRDLAEMQPPPQSRLLQYRQVQSRSPGDPSSPSSATSNHTGPFPPGPYPGRDPTSHELDLLNNPGLQQHPVNQLYNPNAYPHQLGHSTTPPPQVKYLLQEAQWPHGGAGVAQNHMLAQGQGFPYGLPVMAHPSRQEQVHLMQLHHQHHQQQQQLISPQSSTPLDGYEPRGPGRPLYQRRISSNPQEHPHPHQHTHQHPHAPYGYPPPELWPGNGGGPGPFQNIPCNGASTLVQHQHRDLLVASKALRQAAEEQMKAEAAVAVAAAQPPAHSLQHLGQFPPLMPNSKQQQPQQQQAPPEPGQGPGGPQNPGKPPTMSYASALRAPPKPRARPEQVKKHSDPLSLLQELSIGSSNGSNGYYSYFK</sequence>
<dbReference type="InterPro" id="IPR049569">
    <property type="entry name" value="HELZ_DEAD-box_1"/>
</dbReference>
<evidence type="ECO:0000256" key="5">
    <source>
        <dbReference type="ARBA" id="ARBA00022771"/>
    </source>
</evidence>
<keyword evidence="5 12" id="KW-0863">Zinc-finger</keyword>
<feature type="domain" description="C3H1-type" evidence="14">
    <location>
        <begin position="161"/>
        <end position="189"/>
    </location>
</feature>
<dbReference type="SUPFAM" id="SSF52540">
    <property type="entry name" value="P-loop containing nucleoside triphosphate hydrolases"/>
    <property type="match status" value="1"/>
</dbReference>
<evidence type="ECO:0000256" key="6">
    <source>
        <dbReference type="ARBA" id="ARBA00022801"/>
    </source>
</evidence>
<dbReference type="GO" id="GO:0016787">
    <property type="term" value="F:hydrolase activity"/>
    <property type="evidence" value="ECO:0007669"/>
    <property type="project" value="UniProtKB-KW"/>
</dbReference>
<dbReference type="CDD" id="cd18808">
    <property type="entry name" value="SF1_C_Upf1"/>
    <property type="match status" value="1"/>
</dbReference>
<accession>A0AAZ3R0N6</accession>
<dbReference type="FunFam" id="3.40.50.300:FF:000419">
    <property type="entry name" value="Probable helicase with zinc finger domain"/>
    <property type="match status" value="1"/>
</dbReference>
<dbReference type="Pfam" id="PF13086">
    <property type="entry name" value="AAA_11"/>
    <property type="match status" value="1"/>
</dbReference>
<feature type="compositionally biased region" description="Polar residues" evidence="13">
    <location>
        <begin position="1585"/>
        <end position="1597"/>
    </location>
</feature>
<feature type="compositionally biased region" description="Low complexity" evidence="13">
    <location>
        <begin position="1871"/>
        <end position="1884"/>
    </location>
</feature>
<dbReference type="PANTHER" id="PTHR10887">
    <property type="entry name" value="DNA2/NAM7 HELICASE FAMILY"/>
    <property type="match status" value="1"/>
</dbReference>
<feature type="region of interest" description="Disordered" evidence="13">
    <location>
        <begin position="1383"/>
        <end position="1443"/>
    </location>
</feature>
<dbReference type="FunFam" id="3.40.50.300:FF:000453">
    <property type="entry name" value="Probable helicase with zinc finger domain"/>
    <property type="match status" value="1"/>
</dbReference>
<reference evidence="16" key="1">
    <citation type="journal article" date="2018" name="PLoS ONE">
        <title>Chinook salmon (Oncorhynchus tshawytscha) genome and transcriptome.</title>
        <authorList>
            <person name="Christensen K.A."/>
            <person name="Leong J.S."/>
            <person name="Sakhrani D."/>
            <person name="Biagi C.A."/>
            <person name="Minkley D.R."/>
            <person name="Withler R.E."/>
            <person name="Rondeau E.B."/>
            <person name="Koop B.F."/>
            <person name="Devlin R.H."/>
        </authorList>
    </citation>
    <scope>NUCLEOTIDE SEQUENCE [LARGE SCALE GENOMIC DNA]</scope>
</reference>
<evidence type="ECO:0000313" key="16">
    <source>
        <dbReference type="Proteomes" id="UP000694402"/>
    </source>
</evidence>
<dbReference type="InterPro" id="IPR047187">
    <property type="entry name" value="SF1_C_Upf1"/>
</dbReference>
<dbReference type="GO" id="GO:0005829">
    <property type="term" value="C:cytosol"/>
    <property type="evidence" value="ECO:0007669"/>
    <property type="project" value="TreeGrafter"/>
</dbReference>
<feature type="compositionally biased region" description="Polar residues" evidence="13">
    <location>
        <begin position="1412"/>
        <end position="1422"/>
    </location>
</feature>
<evidence type="ECO:0000313" key="15">
    <source>
        <dbReference type="Ensembl" id="ENSOTSP00005135147.1"/>
    </source>
</evidence>
<dbReference type="GO" id="GO:0008270">
    <property type="term" value="F:zinc ion binding"/>
    <property type="evidence" value="ECO:0007669"/>
    <property type="project" value="UniProtKB-KW"/>
</dbReference>
<evidence type="ECO:0000256" key="9">
    <source>
        <dbReference type="ARBA" id="ARBA00022840"/>
    </source>
</evidence>
<organism evidence="15 16">
    <name type="scientific">Oncorhynchus tshawytscha</name>
    <name type="common">Chinook salmon</name>
    <name type="synonym">Salmo tshawytscha</name>
    <dbReference type="NCBI Taxonomy" id="74940"/>
    <lineage>
        <taxon>Eukaryota</taxon>
        <taxon>Metazoa</taxon>
        <taxon>Chordata</taxon>
        <taxon>Craniata</taxon>
        <taxon>Vertebrata</taxon>
        <taxon>Euteleostomi</taxon>
        <taxon>Actinopterygii</taxon>
        <taxon>Neopterygii</taxon>
        <taxon>Teleostei</taxon>
        <taxon>Protacanthopterygii</taxon>
        <taxon>Salmoniformes</taxon>
        <taxon>Salmonidae</taxon>
        <taxon>Salmoninae</taxon>
        <taxon>Oncorhynchus</taxon>
    </lineage>
</organism>
<dbReference type="Pfam" id="PF00642">
    <property type="entry name" value="zf-CCCH"/>
    <property type="match status" value="1"/>
</dbReference>
<dbReference type="FunFam" id="4.10.1000.10:FF:000009">
    <property type="entry name" value="probable helicase with zinc finger domain"/>
    <property type="match status" value="1"/>
</dbReference>
<keyword evidence="6" id="KW-0378">Hydrolase</keyword>
<keyword evidence="8 12" id="KW-0862">Zinc</keyword>
<feature type="region of interest" description="Disordered" evidence="13">
    <location>
        <begin position="40"/>
        <end position="63"/>
    </location>
</feature>
<keyword evidence="4" id="KW-0547">Nucleotide-binding</keyword>
<evidence type="ECO:0000256" key="10">
    <source>
        <dbReference type="ARBA" id="ARBA00023242"/>
    </source>
</evidence>
<feature type="region of interest" description="Disordered" evidence="13">
    <location>
        <begin position="1793"/>
        <end position="1884"/>
    </location>
</feature>
<dbReference type="InterPro" id="IPR041679">
    <property type="entry name" value="DNA2/NAM7-like_C"/>
</dbReference>
<dbReference type="GO" id="GO:0005634">
    <property type="term" value="C:nucleus"/>
    <property type="evidence" value="ECO:0007669"/>
    <property type="project" value="UniProtKB-SubCell"/>
</dbReference>
<proteinExistence type="inferred from homology"/>
<evidence type="ECO:0000256" key="8">
    <source>
        <dbReference type="ARBA" id="ARBA00022833"/>
    </source>
</evidence>
<comment type="subcellular location">
    <subcellularLocation>
        <location evidence="1">Nucleus</location>
    </subcellularLocation>
</comment>
<evidence type="ECO:0000256" key="1">
    <source>
        <dbReference type="ARBA" id="ARBA00004123"/>
    </source>
</evidence>
<evidence type="ECO:0000256" key="12">
    <source>
        <dbReference type="PROSITE-ProRule" id="PRU00723"/>
    </source>
</evidence>
<keyword evidence="16" id="KW-1185">Reference proteome</keyword>
<feature type="zinc finger region" description="C3H1-type" evidence="12">
    <location>
        <begin position="161"/>
        <end position="189"/>
    </location>
</feature>
<dbReference type="SMART" id="SM00356">
    <property type="entry name" value="ZnF_C3H1"/>
    <property type="match status" value="1"/>
</dbReference>
<keyword evidence="7" id="KW-0347">Helicase</keyword>
<reference evidence="15" key="2">
    <citation type="submission" date="2025-08" db="UniProtKB">
        <authorList>
            <consortium name="Ensembl"/>
        </authorList>
    </citation>
    <scope>IDENTIFICATION</scope>
</reference>
<evidence type="ECO:0000256" key="3">
    <source>
        <dbReference type="ARBA" id="ARBA00022723"/>
    </source>
</evidence>